<feature type="coiled-coil region" evidence="1">
    <location>
        <begin position="428"/>
        <end position="511"/>
    </location>
</feature>
<dbReference type="Proteomes" id="UP000663877">
    <property type="component" value="Unassembled WGS sequence"/>
</dbReference>
<proteinExistence type="predicted"/>
<reference evidence="3" key="1">
    <citation type="submission" date="2021-02" db="EMBL/GenBank/DDBJ databases">
        <authorList>
            <person name="Nowell W R."/>
        </authorList>
    </citation>
    <scope>NUCLEOTIDE SEQUENCE</scope>
</reference>
<feature type="region of interest" description="Disordered" evidence="2">
    <location>
        <begin position="952"/>
        <end position="975"/>
    </location>
</feature>
<accession>A0A813U9I2</accession>
<dbReference type="PANTHER" id="PTHR35088">
    <property type="entry name" value="COILED-COIL DOMAIN-CONTAINING PROTEIN 178"/>
    <property type="match status" value="1"/>
</dbReference>
<dbReference type="PANTHER" id="PTHR35088:SF1">
    <property type="entry name" value="COILED-COIL DOMAIN-CONTAINING PROTEIN 178"/>
    <property type="match status" value="1"/>
</dbReference>
<evidence type="ECO:0000256" key="1">
    <source>
        <dbReference type="SAM" id="Coils"/>
    </source>
</evidence>
<protein>
    <submittedName>
        <fullName evidence="3">Uncharacterized protein</fullName>
    </submittedName>
</protein>
<feature type="coiled-coil region" evidence="1">
    <location>
        <begin position="245"/>
        <end position="272"/>
    </location>
</feature>
<name>A0A813U9I2_9BILA</name>
<gene>
    <name evidence="3" type="ORF">BJG266_LOCUS6227</name>
</gene>
<feature type="compositionally biased region" description="Polar residues" evidence="2">
    <location>
        <begin position="956"/>
        <end position="975"/>
    </location>
</feature>
<dbReference type="AlphaFoldDB" id="A0A813U9I2"/>
<comment type="caution">
    <text evidence="3">The sequence shown here is derived from an EMBL/GenBank/DDBJ whole genome shotgun (WGS) entry which is preliminary data.</text>
</comment>
<dbReference type="EMBL" id="CAJNOI010000017">
    <property type="protein sequence ID" value="CAF0820347.1"/>
    <property type="molecule type" value="Genomic_DNA"/>
</dbReference>
<feature type="region of interest" description="Disordered" evidence="2">
    <location>
        <begin position="850"/>
        <end position="909"/>
    </location>
</feature>
<feature type="region of interest" description="Disordered" evidence="2">
    <location>
        <begin position="1"/>
        <end position="39"/>
    </location>
</feature>
<dbReference type="InterPro" id="IPR038826">
    <property type="entry name" value="CCDC178"/>
</dbReference>
<evidence type="ECO:0000256" key="2">
    <source>
        <dbReference type="SAM" id="MobiDB-lite"/>
    </source>
</evidence>
<feature type="coiled-coil region" evidence="1">
    <location>
        <begin position="347"/>
        <end position="388"/>
    </location>
</feature>
<keyword evidence="1" id="KW-0175">Coiled coil</keyword>
<feature type="compositionally biased region" description="Pro residues" evidence="2">
    <location>
        <begin position="862"/>
        <end position="871"/>
    </location>
</feature>
<evidence type="ECO:0000313" key="4">
    <source>
        <dbReference type="Proteomes" id="UP000663877"/>
    </source>
</evidence>
<feature type="compositionally biased region" description="Polar residues" evidence="2">
    <location>
        <begin position="7"/>
        <end position="16"/>
    </location>
</feature>
<organism evidence="3 4">
    <name type="scientific">Adineta steineri</name>
    <dbReference type="NCBI Taxonomy" id="433720"/>
    <lineage>
        <taxon>Eukaryota</taxon>
        <taxon>Metazoa</taxon>
        <taxon>Spiralia</taxon>
        <taxon>Gnathifera</taxon>
        <taxon>Rotifera</taxon>
        <taxon>Eurotatoria</taxon>
        <taxon>Bdelloidea</taxon>
        <taxon>Adinetida</taxon>
        <taxon>Adinetidae</taxon>
        <taxon>Adineta</taxon>
    </lineage>
</organism>
<feature type="compositionally biased region" description="Acidic residues" evidence="2">
    <location>
        <begin position="889"/>
        <end position="905"/>
    </location>
</feature>
<sequence>MVDTEHTIFSSASSDSGLGGVENRKLNEPNQSARSFDDDDFQLPANWPDYDFERKKSCLFSRVFSTCVTKAINHLELVQNAIEHKDSPTRKGATYRREVRFTHKSSPMELQIIGQGGQVGHEHSHHHEILEDEIIDEVLLLLARLDRERLRLITLCENEQFIRNRLRESIDHWRLKRLRDLPLAVQREHEVCINDINELQWHITYNVKLAEKMSAKIEISRTWHQQLDIEVSDIRQTTDLMAEKVQTELIEIKRLTDALKETEHELMLSRAKNADTLDKSARANQRATIERNEIRSELDKTIKALQQITTKLHTAQDLHKTYLKTIADAKETVKKNTVAYNEEVIKRDAARSEMSDLKLKLMALQSDRQNIQSEIERLNINLERARLEEKARDDQRKQELEVLQANALKRESKLEKILKKTREKSIIIDEHERKLAKINEQIDRHQKTIARYEQQRKRDSEMLRTVIENLQRAVFTNESITADMQRATEILQKEEEEIRDAMDAVRRQIDDEGVMIGKIDEHLLTDQQELDTITNAEAIRAEQAERIETNLQGKFDVLAADVTVLEAEDVKIKEHLAKVKQLLHETNELYMKDKTELEQRKAEISERQQAALATANDLGTKLDHITTQTAYLKKRIEEMTESRIMMETLTIKIRGEIQTAESELVDVKYNLTLIEAGEKEVVRVLQQCLQRQAATDSLNKQLFQERSNYQSEKESAIEKALALNTELASAYRDLVYTYYEIKGLLMGKLDERSDAVTRVRDRRQLIELQTRLHDALNLYLGIKNECDERQIHRLNRESHKNGLQVNQIQETVQTAVETITKFLDEQVDFEAIHQEAMLKVHRDELKEKQTVQDEKTIEEDPPQPSLPPPPILQTKSALINNDDTSHDISDDDDDDDDEDEEDDNEQENKIDRITDIFIRKFIDEAIDQGKHIERLKKEANQPKDFDIQEITEKKSSSPQDWLFTNETINGDSPKNIEQNEFTLDLSQLDEKNPNEPRVESPRKIVIEEPVKLFVPHTREQVTQLCHQAIDILFDQNKDFSDRLTIKSKIPNDYFTYDQQDSESDDIRINRHAYCQMIFDLCIELLHEMYTENIIPSKYPQWQPTKLVSKRYYRGKKPENRHDIEQLISAKVLEILCLNNRPIVYSKWRVSNARRNGTEKFETVLDEEIRRTESQWINYSDDCLQMKFDVADLIFQQLVQESITECLSVVDKRLFLSSNSTRL</sequence>
<evidence type="ECO:0000313" key="3">
    <source>
        <dbReference type="EMBL" id="CAF0820347.1"/>
    </source>
</evidence>